<sequence length="109" mass="11713">MLQRKYDEALVAVQKLAVLFPDHPAIRDYAATLPKYIAHKAHEAADAQVEMEDGEEGEEGGDSDQDSGDDHSTSSESEQEEGMDTEECHMDGRGAADSLRVHAGASPGV</sequence>
<name>A0A0L0SUA3_ALLM3</name>
<dbReference type="Proteomes" id="UP000054350">
    <property type="component" value="Unassembled WGS sequence"/>
</dbReference>
<evidence type="ECO:0000313" key="2">
    <source>
        <dbReference type="EMBL" id="KNE66046.1"/>
    </source>
</evidence>
<reference evidence="3" key="2">
    <citation type="submission" date="2009-11" db="EMBL/GenBank/DDBJ databases">
        <title>The Genome Sequence of Allomyces macrogynus strain ATCC 38327.</title>
        <authorList>
            <consortium name="The Broad Institute Genome Sequencing Platform"/>
            <person name="Russ C."/>
            <person name="Cuomo C."/>
            <person name="Shea T."/>
            <person name="Young S.K."/>
            <person name="Zeng Q."/>
            <person name="Koehrsen M."/>
            <person name="Haas B."/>
            <person name="Borodovsky M."/>
            <person name="Guigo R."/>
            <person name="Alvarado L."/>
            <person name="Berlin A."/>
            <person name="Borenstein D."/>
            <person name="Chen Z."/>
            <person name="Engels R."/>
            <person name="Freedman E."/>
            <person name="Gellesch M."/>
            <person name="Goldberg J."/>
            <person name="Griggs A."/>
            <person name="Gujja S."/>
            <person name="Heiman D."/>
            <person name="Hepburn T."/>
            <person name="Howarth C."/>
            <person name="Jen D."/>
            <person name="Larson L."/>
            <person name="Lewis B."/>
            <person name="Mehta T."/>
            <person name="Park D."/>
            <person name="Pearson M."/>
            <person name="Roberts A."/>
            <person name="Saif S."/>
            <person name="Shenoy N."/>
            <person name="Sisk P."/>
            <person name="Stolte C."/>
            <person name="Sykes S."/>
            <person name="Walk T."/>
            <person name="White J."/>
            <person name="Yandava C."/>
            <person name="Burger G."/>
            <person name="Gray M.W."/>
            <person name="Holland P.W.H."/>
            <person name="King N."/>
            <person name="Lang F.B.F."/>
            <person name="Roger A.J."/>
            <person name="Ruiz-Trillo I."/>
            <person name="Lander E."/>
            <person name="Nusbaum C."/>
        </authorList>
    </citation>
    <scope>NUCLEOTIDE SEQUENCE [LARGE SCALE GENOMIC DNA]</scope>
    <source>
        <strain evidence="3">ATCC 38327</strain>
    </source>
</reference>
<evidence type="ECO:0000313" key="3">
    <source>
        <dbReference type="Proteomes" id="UP000054350"/>
    </source>
</evidence>
<evidence type="ECO:0000256" key="1">
    <source>
        <dbReference type="SAM" id="MobiDB-lite"/>
    </source>
</evidence>
<feature type="region of interest" description="Disordered" evidence="1">
    <location>
        <begin position="43"/>
        <end position="109"/>
    </location>
</feature>
<feature type="compositionally biased region" description="Acidic residues" evidence="1">
    <location>
        <begin position="49"/>
        <end position="67"/>
    </location>
</feature>
<proteinExistence type="predicted"/>
<keyword evidence="3" id="KW-1185">Reference proteome</keyword>
<dbReference type="AlphaFoldDB" id="A0A0L0SUA3"/>
<organism evidence="2 3">
    <name type="scientific">Allomyces macrogynus (strain ATCC 38327)</name>
    <name type="common">Allomyces javanicus var. macrogynus</name>
    <dbReference type="NCBI Taxonomy" id="578462"/>
    <lineage>
        <taxon>Eukaryota</taxon>
        <taxon>Fungi</taxon>
        <taxon>Fungi incertae sedis</taxon>
        <taxon>Blastocladiomycota</taxon>
        <taxon>Blastocladiomycetes</taxon>
        <taxon>Blastocladiales</taxon>
        <taxon>Blastocladiaceae</taxon>
        <taxon>Allomyces</taxon>
    </lineage>
</organism>
<dbReference type="OrthoDB" id="5597081at2759"/>
<protein>
    <submittedName>
        <fullName evidence="2">Uncharacterized protein</fullName>
    </submittedName>
</protein>
<dbReference type="VEuPathDB" id="FungiDB:AMAG_10315"/>
<gene>
    <name evidence="2" type="ORF">AMAG_10315</name>
</gene>
<accession>A0A0L0SUA3</accession>
<dbReference type="EMBL" id="GG745349">
    <property type="protein sequence ID" value="KNE66046.1"/>
    <property type="molecule type" value="Genomic_DNA"/>
</dbReference>
<reference evidence="2 3" key="1">
    <citation type="submission" date="2009-11" db="EMBL/GenBank/DDBJ databases">
        <title>Annotation of Allomyces macrogynus ATCC 38327.</title>
        <authorList>
            <consortium name="The Broad Institute Genome Sequencing Platform"/>
            <person name="Russ C."/>
            <person name="Cuomo C."/>
            <person name="Burger G."/>
            <person name="Gray M.W."/>
            <person name="Holland P.W.H."/>
            <person name="King N."/>
            <person name="Lang F.B.F."/>
            <person name="Roger A.J."/>
            <person name="Ruiz-Trillo I."/>
            <person name="Young S.K."/>
            <person name="Zeng Q."/>
            <person name="Gargeya S."/>
            <person name="Fitzgerald M."/>
            <person name="Haas B."/>
            <person name="Abouelleil A."/>
            <person name="Alvarado L."/>
            <person name="Arachchi H.M."/>
            <person name="Berlin A."/>
            <person name="Chapman S.B."/>
            <person name="Gearin G."/>
            <person name="Goldberg J."/>
            <person name="Griggs A."/>
            <person name="Gujja S."/>
            <person name="Hansen M."/>
            <person name="Heiman D."/>
            <person name="Howarth C."/>
            <person name="Larimer J."/>
            <person name="Lui A."/>
            <person name="MacDonald P.J.P."/>
            <person name="McCowen C."/>
            <person name="Montmayeur A."/>
            <person name="Murphy C."/>
            <person name="Neiman D."/>
            <person name="Pearson M."/>
            <person name="Priest M."/>
            <person name="Roberts A."/>
            <person name="Saif S."/>
            <person name="Shea T."/>
            <person name="Sisk P."/>
            <person name="Stolte C."/>
            <person name="Sykes S."/>
            <person name="Wortman J."/>
            <person name="Nusbaum C."/>
            <person name="Birren B."/>
        </authorList>
    </citation>
    <scope>NUCLEOTIDE SEQUENCE [LARGE SCALE GENOMIC DNA]</scope>
    <source>
        <strain evidence="2 3">ATCC 38327</strain>
    </source>
</reference>